<evidence type="ECO:0000313" key="3">
    <source>
        <dbReference type="EMBL" id="SPQ02072.1"/>
    </source>
</evidence>
<dbReference type="Proteomes" id="UP000245125">
    <property type="component" value="Unassembled WGS sequence"/>
</dbReference>
<dbReference type="SUPFAM" id="SSF52833">
    <property type="entry name" value="Thioredoxin-like"/>
    <property type="match status" value="1"/>
</dbReference>
<dbReference type="PANTHER" id="PTHR42852">
    <property type="entry name" value="THIOL:DISULFIDE INTERCHANGE PROTEIN DSBE"/>
    <property type="match status" value="1"/>
</dbReference>
<dbReference type="OrthoDB" id="25753at2"/>
<proteinExistence type="predicted"/>
<dbReference type="EMBL" id="OUUY01000141">
    <property type="protein sequence ID" value="SPQ02072.1"/>
    <property type="molecule type" value="Genomic_DNA"/>
</dbReference>
<organism evidence="3 4">
    <name type="scientific">Candidatus Sulfobium mesophilum</name>
    <dbReference type="NCBI Taxonomy" id="2016548"/>
    <lineage>
        <taxon>Bacteria</taxon>
        <taxon>Pseudomonadati</taxon>
        <taxon>Nitrospirota</taxon>
        <taxon>Nitrospiria</taxon>
        <taxon>Nitrospirales</taxon>
        <taxon>Nitrospiraceae</taxon>
        <taxon>Candidatus Sulfobium</taxon>
    </lineage>
</organism>
<dbReference type="InterPro" id="IPR000866">
    <property type="entry name" value="AhpC/TSA"/>
</dbReference>
<dbReference type="InterPro" id="IPR013766">
    <property type="entry name" value="Thioredoxin_domain"/>
</dbReference>
<evidence type="ECO:0000313" key="4">
    <source>
        <dbReference type="Proteomes" id="UP000245125"/>
    </source>
</evidence>
<dbReference type="GO" id="GO:0016209">
    <property type="term" value="F:antioxidant activity"/>
    <property type="evidence" value="ECO:0007669"/>
    <property type="project" value="InterPro"/>
</dbReference>
<evidence type="ECO:0000259" key="2">
    <source>
        <dbReference type="PROSITE" id="PS51352"/>
    </source>
</evidence>
<gene>
    <name evidence="3" type="ORF">NBG4_90016</name>
</gene>
<accession>A0A2U3QL18</accession>
<dbReference type="Pfam" id="PF00578">
    <property type="entry name" value="AhpC-TSA"/>
    <property type="match status" value="1"/>
</dbReference>
<keyword evidence="1" id="KW-0732">Signal</keyword>
<dbReference type="Gene3D" id="3.40.30.10">
    <property type="entry name" value="Glutaredoxin"/>
    <property type="match status" value="1"/>
</dbReference>
<dbReference type="InterPro" id="IPR036249">
    <property type="entry name" value="Thioredoxin-like_sf"/>
</dbReference>
<dbReference type="GO" id="GO:0016491">
    <property type="term" value="F:oxidoreductase activity"/>
    <property type="evidence" value="ECO:0007669"/>
    <property type="project" value="InterPro"/>
</dbReference>
<protein>
    <submittedName>
        <fullName evidence="3">Alkyl hydroperoxide reductase/ Thiol specific antioxidant/ Mal allergen</fullName>
    </submittedName>
</protein>
<sequence length="179" mass="20498">MSRIRKLFLCVFCVLFLSAMGAKLQAGTDTKPVSPSEIEKLDKNRAPEFSLKDLSGRPVTLSSLKGKVVLLNFWATWCPPCISEMPVFNKLYKEMRGRGLEIVAISADRSESYVRDFVSKHSLDLRVLFDADRSVTKQYKVFSMPTTFLIDKNGVIVEKFFGEYDWTDQEIKKKIEKLL</sequence>
<dbReference type="AlphaFoldDB" id="A0A2U3QL18"/>
<reference evidence="4" key="1">
    <citation type="submission" date="2018-03" db="EMBL/GenBank/DDBJ databases">
        <authorList>
            <person name="Zecchin S."/>
        </authorList>
    </citation>
    <scope>NUCLEOTIDE SEQUENCE [LARGE SCALE GENOMIC DNA]</scope>
</reference>
<keyword evidence="4" id="KW-1185">Reference proteome</keyword>
<dbReference type="PANTHER" id="PTHR42852:SF13">
    <property type="entry name" value="PROTEIN DIPZ"/>
    <property type="match status" value="1"/>
</dbReference>
<evidence type="ECO:0000256" key="1">
    <source>
        <dbReference type="SAM" id="SignalP"/>
    </source>
</evidence>
<dbReference type="PROSITE" id="PS51352">
    <property type="entry name" value="THIOREDOXIN_2"/>
    <property type="match status" value="1"/>
</dbReference>
<name>A0A2U3QL18_9BACT</name>
<feature type="signal peptide" evidence="1">
    <location>
        <begin position="1"/>
        <end position="21"/>
    </location>
</feature>
<dbReference type="InterPro" id="IPR050553">
    <property type="entry name" value="Thioredoxin_ResA/DsbE_sf"/>
</dbReference>
<feature type="domain" description="Thioredoxin" evidence="2">
    <location>
        <begin position="40"/>
        <end position="179"/>
    </location>
</feature>
<feature type="chain" id="PRO_5015414869" evidence="1">
    <location>
        <begin position="22"/>
        <end position="179"/>
    </location>
</feature>
<dbReference type="CDD" id="cd02966">
    <property type="entry name" value="TlpA_like_family"/>
    <property type="match status" value="1"/>
</dbReference>